<evidence type="ECO:0000313" key="2">
    <source>
        <dbReference type="EMBL" id="GFR48909.1"/>
    </source>
</evidence>
<evidence type="ECO:0000313" key="3">
    <source>
        <dbReference type="Proteomes" id="UP001054857"/>
    </source>
</evidence>
<dbReference type="AlphaFoldDB" id="A0AAD3DXJ2"/>
<reference evidence="2 3" key="1">
    <citation type="journal article" date="2021" name="Sci. Rep.">
        <title>Genome sequencing of the multicellular alga Astrephomene provides insights into convergent evolution of germ-soma differentiation.</title>
        <authorList>
            <person name="Yamashita S."/>
            <person name="Yamamoto K."/>
            <person name="Matsuzaki R."/>
            <person name="Suzuki S."/>
            <person name="Yamaguchi H."/>
            <person name="Hirooka S."/>
            <person name="Minakuchi Y."/>
            <person name="Miyagishima S."/>
            <person name="Kawachi M."/>
            <person name="Toyoda A."/>
            <person name="Nozaki H."/>
        </authorList>
    </citation>
    <scope>NUCLEOTIDE SEQUENCE [LARGE SCALE GENOMIC DNA]</scope>
    <source>
        <strain evidence="2 3">NIES-4017</strain>
    </source>
</reference>
<accession>A0AAD3DXJ2</accession>
<comment type="caution">
    <text evidence="2">The sequence shown here is derived from an EMBL/GenBank/DDBJ whole genome shotgun (WGS) entry which is preliminary data.</text>
</comment>
<gene>
    <name evidence="2" type="ORF">Agub_g10858</name>
</gene>
<name>A0AAD3DXJ2_9CHLO</name>
<feature type="compositionally biased region" description="Pro residues" evidence="1">
    <location>
        <begin position="7"/>
        <end position="16"/>
    </location>
</feature>
<evidence type="ECO:0000256" key="1">
    <source>
        <dbReference type="SAM" id="MobiDB-lite"/>
    </source>
</evidence>
<sequence>MTASAPSPEPASPPLNSPGGAHLASKSNAPLLRVQLPGGYRLQRLLARTHFSSVWLAAPSPPSPPASAEEAQAGVRWDEGGEACVVIKALDACRSSHAAAAANEAAALRRVAAVLTRNPSIPTITPEAAGAAAAAVPAETAVGKATGRGTPAAAAAAWGGGRWCVRSELLAEEEEQQ</sequence>
<feature type="non-terminal residue" evidence="2">
    <location>
        <position position="177"/>
    </location>
</feature>
<feature type="region of interest" description="Disordered" evidence="1">
    <location>
        <begin position="1"/>
        <end position="26"/>
    </location>
</feature>
<keyword evidence="3" id="KW-1185">Reference proteome</keyword>
<dbReference type="Proteomes" id="UP001054857">
    <property type="component" value="Unassembled WGS sequence"/>
</dbReference>
<proteinExistence type="predicted"/>
<protein>
    <submittedName>
        <fullName evidence="2">Uncharacterized protein</fullName>
    </submittedName>
</protein>
<organism evidence="2 3">
    <name type="scientific">Astrephomene gubernaculifera</name>
    <dbReference type="NCBI Taxonomy" id="47775"/>
    <lineage>
        <taxon>Eukaryota</taxon>
        <taxon>Viridiplantae</taxon>
        <taxon>Chlorophyta</taxon>
        <taxon>core chlorophytes</taxon>
        <taxon>Chlorophyceae</taxon>
        <taxon>CS clade</taxon>
        <taxon>Chlamydomonadales</taxon>
        <taxon>Astrephomenaceae</taxon>
        <taxon>Astrephomene</taxon>
    </lineage>
</organism>
<dbReference type="EMBL" id="BMAR01000026">
    <property type="protein sequence ID" value="GFR48909.1"/>
    <property type="molecule type" value="Genomic_DNA"/>
</dbReference>